<comment type="caution">
    <text evidence="4">The sequence shown here is derived from an EMBL/GenBank/DDBJ whole genome shotgun (WGS) entry which is preliminary data.</text>
</comment>
<feature type="compositionally biased region" description="Pro residues" evidence="1">
    <location>
        <begin position="210"/>
        <end position="219"/>
    </location>
</feature>
<feature type="compositionally biased region" description="Gly residues" evidence="1">
    <location>
        <begin position="278"/>
        <end position="329"/>
    </location>
</feature>
<keyword evidence="2" id="KW-1133">Transmembrane helix</keyword>
<dbReference type="AlphaFoldDB" id="A0A8J3IH57"/>
<dbReference type="RefSeq" id="WP_220203277.1">
    <property type="nucleotide sequence ID" value="NZ_BNJK01000001.1"/>
</dbReference>
<evidence type="ECO:0008006" key="6">
    <source>
        <dbReference type="Google" id="ProtNLM"/>
    </source>
</evidence>
<proteinExistence type="predicted"/>
<feature type="signal peptide" evidence="3">
    <location>
        <begin position="1"/>
        <end position="38"/>
    </location>
</feature>
<feature type="compositionally biased region" description="Low complexity" evidence="1">
    <location>
        <begin position="220"/>
        <end position="245"/>
    </location>
</feature>
<keyword evidence="2" id="KW-0812">Transmembrane</keyword>
<keyword evidence="2" id="KW-0472">Membrane</keyword>
<evidence type="ECO:0000256" key="2">
    <source>
        <dbReference type="SAM" id="Phobius"/>
    </source>
</evidence>
<feature type="transmembrane region" description="Helical" evidence="2">
    <location>
        <begin position="174"/>
        <end position="193"/>
    </location>
</feature>
<evidence type="ECO:0000313" key="5">
    <source>
        <dbReference type="Proteomes" id="UP000597444"/>
    </source>
</evidence>
<organism evidence="4 5">
    <name type="scientific">Reticulibacter mediterranei</name>
    <dbReference type="NCBI Taxonomy" id="2778369"/>
    <lineage>
        <taxon>Bacteria</taxon>
        <taxon>Bacillati</taxon>
        <taxon>Chloroflexota</taxon>
        <taxon>Ktedonobacteria</taxon>
        <taxon>Ktedonobacterales</taxon>
        <taxon>Reticulibacteraceae</taxon>
        <taxon>Reticulibacter</taxon>
    </lineage>
</organism>
<protein>
    <recommendedName>
        <fullName evidence="6">TPM domain-containing protein</fullName>
    </recommendedName>
</protein>
<sequence length="329" mass="33024">MNSADTGSFLPVRRLGKGLGALLVVVALMLATTVSAFAATVHIQDNARVLNSQVQSEAQSLSYPVDIYTITNYTASSSQFDNAADSKINSNNLIVIAINTTPGHQHIRITGGKSVPLTSSDYSNAASTFASNFKSQGYSGATIAAIGSLRNALNSRSNSGGGFPGTGGATSGFGGLWCCVGLLVLLGILFFVFRRRRGGGGGGFFNRRGTPPPPPPPYNQPYGPQYGQPPYGGYNQGYPPNQQQGMNPWAAGGLGAAAGGFLGYELGKNAGENENRGDQGGNFGGGGDFGGGGSADFGDNSGGGDFGGGGGSDFGGGGDSGGGGGGSDF</sequence>
<feature type="region of interest" description="Disordered" evidence="1">
    <location>
        <begin position="203"/>
        <end position="246"/>
    </location>
</feature>
<keyword evidence="5" id="KW-1185">Reference proteome</keyword>
<keyword evidence="3" id="KW-0732">Signal</keyword>
<evidence type="ECO:0000256" key="1">
    <source>
        <dbReference type="SAM" id="MobiDB-lite"/>
    </source>
</evidence>
<evidence type="ECO:0000313" key="4">
    <source>
        <dbReference type="EMBL" id="GHO92443.1"/>
    </source>
</evidence>
<feature type="chain" id="PRO_5035263935" description="TPM domain-containing protein" evidence="3">
    <location>
        <begin position="39"/>
        <end position="329"/>
    </location>
</feature>
<accession>A0A8J3IH57</accession>
<gene>
    <name evidence="4" type="ORF">KSF_024910</name>
</gene>
<dbReference type="EMBL" id="BNJK01000001">
    <property type="protein sequence ID" value="GHO92443.1"/>
    <property type="molecule type" value="Genomic_DNA"/>
</dbReference>
<dbReference type="Proteomes" id="UP000597444">
    <property type="component" value="Unassembled WGS sequence"/>
</dbReference>
<name>A0A8J3IH57_9CHLR</name>
<reference evidence="4" key="1">
    <citation type="submission" date="2020-10" db="EMBL/GenBank/DDBJ databases">
        <title>Taxonomic study of unclassified bacteria belonging to the class Ktedonobacteria.</title>
        <authorList>
            <person name="Yabe S."/>
            <person name="Wang C.M."/>
            <person name="Zheng Y."/>
            <person name="Sakai Y."/>
            <person name="Cavaletti L."/>
            <person name="Monciardini P."/>
            <person name="Donadio S."/>
        </authorList>
    </citation>
    <scope>NUCLEOTIDE SEQUENCE</scope>
    <source>
        <strain evidence="4">ID150040</strain>
    </source>
</reference>
<evidence type="ECO:0000256" key="3">
    <source>
        <dbReference type="SAM" id="SignalP"/>
    </source>
</evidence>
<feature type="region of interest" description="Disordered" evidence="1">
    <location>
        <begin position="270"/>
        <end position="329"/>
    </location>
</feature>